<evidence type="ECO:0000313" key="3">
    <source>
        <dbReference type="EMBL" id="GID11706.1"/>
    </source>
</evidence>
<dbReference type="Gene3D" id="3.90.226.10">
    <property type="entry name" value="2-enoyl-CoA Hydratase, Chain A, domain 1"/>
    <property type="match status" value="1"/>
</dbReference>
<dbReference type="Proteomes" id="UP000612808">
    <property type="component" value="Unassembled WGS sequence"/>
</dbReference>
<sequence length="229" mass="24408">MAQSLIGLTVDGPTAVLTLDRSAKLNALNRELLADLGAALDRVEQEPDVRVVVLRGSGRAFSVGLDLTMVADEGVPADFFELQERVYRRFEALPAVTVALVHGFCLGGAIQLALTADVRICCEDAKLGMPAVDEGMFPGLMPYRLARTVGPRVAVRLMLAGGNLTPAEAYEAGLVDHVVPDADAAEALIAPYRTALHAVPLTKRLIGHGLTGTYREAYDDCLATLKADR</sequence>
<reference evidence="3" key="1">
    <citation type="submission" date="2021-01" db="EMBL/GenBank/DDBJ databases">
        <title>Whole genome shotgun sequence of Actinocatenispora rupis NBRC 107355.</title>
        <authorList>
            <person name="Komaki H."/>
            <person name="Tamura T."/>
        </authorList>
    </citation>
    <scope>NUCLEOTIDE SEQUENCE</scope>
    <source>
        <strain evidence="3">NBRC 107355</strain>
    </source>
</reference>
<dbReference type="InterPro" id="IPR029045">
    <property type="entry name" value="ClpP/crotonase-like_dom_sf"/>
</dbReference>
<dbReference type="GO" id="GO:0006635">
    <property type="term" value="P:fatty acid beta-oxidation"/>
    <property type="evidence" value="ECO:0007669"/>
    <property type="project" value="TreeGrafter"/>
</dbReference>
<comment type="caution">
    <text evidence="3">The sequence shown here is derived from an EMBL/GenBank/DDBJ whole genome shotgun (WGS) entry which is preliminary data.</text>
</comment>
<dbReference type="GO" id="GO:0003824">
    <property type="term" value="F:catalytic activity"/>
    <property type="evidence" value="ECO:0007669"/>
    <property type="project" value="InterPro"/>
</dbReference>
<dbReference type="PANTHER" id="PTHR11941:SF54">
    <property type="entry name" value="ENOYL-COA HYDRATASE, MITOCHONDRIAL"/>
    <property type="match status" value="1"/>
</dbReference>
<dbReference type="InterPro" id="IPR018376">
    <property type="entry name" value="Enoyl-CoA_hyd/isom_CS"/>
</dbReference>
<dbReference type="InterPro" id="IPR001753">
    <property type="entry name" value="Enoyl-CoA_hydra/iso"/>
</dbReference>
<comment type="similarity">
    <text evidence="1 2">Belongs to the enoyl-CoA hydratase/isomerase family.</text>
</comment>
<keyword evidence="4" id="KW-1185">Reference proteome</keyword>
<evidence type="ECO:0000313" key="4">
    <source>
        <dbReference type="Proteomes" id="UP000612808"/>
    </source>
</evidence>
<dbReference type="RefSeq" id="WP_203657715.1">
    <property type="nucleotide sequence ID" value="NZ_BAAAZM010000005.1"/>
</dbReference>
<dbReference type="EMBL" id="BOMB01000014">
    <property type="protein sequence ID" value="GID11706.1"/>
    <property type="molecule type" value="Genomic_DNA"/>
</dbReference>
<accession>A0A8J3NA40</accession>
<dbReference type="SUPFAM" id="SSF52096">
    <property type="entry name" value="ClpP/crotonase"/>
    <property type="match status" value="1"/>
</dbReference>
<protein>
    <submittedName>
        <fullName evidence="3">Crotonase</fullName>
    </submittedName>
</protein>
<dbReference type="Pfam" id="PF00378">
    <property type="entry name" value="ECH_1"/>
    <property type="match status" value="1"/>
</dbReference>
<gene>
    <name evidence="3" type="ORF">Aru02nite_25950</name>
</gene>
<dbReference type="PROSITE" id="PS00166">
    <property type="entry name" value="ENOYL_COA_HYDRATASE"/>
    <property type="match status" value="1"/>
</dbReference>
<dbReference type="PANTHER" id="PTHR11941">
    <property type="entry name" value="ENOYL-COA HYDRATASE-RELATED"/>
    <property type="match status" value="1"/>
</dbReference>
<name>A0A8J3NA40_9ACTN</name>
<evidence type="ECO:0000256" key="1">
    <source>
        <dbReference type="ARBA" id="ARBA00005254"/>
    </source>
</evidence>
<dbReference type="AlphaFoldDB" id="A0A8J3NA40"/>
<dbReference type="CDD" id="cd06558">
    <property type="entry name" value="crotonase-like"/>
    <property type="match status" value="1"/>
</dbReference>
<evidence type="ECO:0000256" key="2">
    <source>
        <dbReference type="RuleBase" id="RU003707"/>
    </source>
</evidence>
<proteinExistence type="inferred from homology"/>
<organism evidence="3 4">
    <name type="scientific">Actinocatenispora rupis</name>
    <dbReference type="NCBI Taxonomy" id="519421"/>
    <lineage>
        <taxon>Bacteria</taxon>
        <taxon>Bacillati</taxon>
        <taxon>Actinomycetota</taxon>
        <taxon>Actinomycetes</taxon>
        <taxon>Micromonosporales</taxon>
        <taxon>Micromonosporaceae</taxon>
        <taxon>Actinocatenispora</taxon>
    </lineage>
</organism>